<gene>
    <name evidence="3" type="ORF">SAMN05660206_102115</name>
</gene>
<keyword evidence="1" id="KW-0175">Coiled coil</keyword>
<protein>
    <submittedName>
        <fullName evidence="3">tRNA pseudouridine32 synthase / 23S rRNA pseudouridine746 synthase</fullName>
    </submittedName>
</protein>
<organism evidence="3 4">
    <name type="scientific">Sphingobacterium wenxiniae</name>
    <dbReference type="NCBI Taxonomy" id="683125"/>
    <lineage>
        <taxon>Bacteria</taxon>
        <taxon>Pseudomonadati</taxon>
        <taxon>Bacteroidota</taxon>
        <taxon>Sphingobacteriia</taxon>
        <taxon>Sphingobacteriales</taxon>
        <taxon>Sphingobacteriaceae</taxon>
        <taxon>Sphingobacterium</taxon>
    </lineage>
</organism>
<dbReference type="SUPFAM" id="SSF55120">
    <property type="entry name" value="Pseudouridine synthase"/>
    <property type="match status" value="1"/>
</dbReference>
<dbReference type="InterPro" id="IPR006224">
    <property type="entry name" value="PsdUridine_synth_RluA-like_CS"/>
</dbReference>
<dbReference type="Pfam" id="PF00849">
    <property type="entry name" value="PseudoU_synth_2"/>
    <property type="match status" value="1"/>
</dbReference>
<dbReference type="Gene3D" id="3.30.2350.10">
    <property type="entry name" value="Pseudouridine synthase"/>
    <property type="match status" value="1"/>
</dbReference>
<evidence type="ECO:0000259" key="2">
    <source>
        <dbReference type="Pfam" id="PF00849"/>
    </source>
</evidence>
<name>A0A1I6Q4C2_9SPHI</name>
<dbReference type="AlphaFoldDB" id="A0A1I6Q4C2"/>
<dbReference type="Proteomes" id="UP000198785">
    <property type="component" value="Unassembled WGS sequence"/>
</dbReference>
<dbReference type="PANTHER" id="PTHR21600:SF89">
    <property type="entry name" value="RIBOSOMAL LARGE SUBUNIT PSEUDOURIDINE SYNTHASE A"/>
    <property type="match status" value="1"/>
</dbReference>
<accession>A0A1I6Q4C2</accession>
<sequence>MSGSPIFFHDFNQDISHIAKPEKFTFPFSYTPHALSILAAEELQQYLEAQTDFVHNFGLHPMEGQPIGKMFGVLVVENTEGKLGYLAATSGKLANSNQHRYFVPPIFDMLTKDSFFLKEEETINALNRQIKQLQLQEHIPTLQKQAQQQQEISDAELKAKRDAMKVAKAGRKSIRERAKSQLNPIEYTALEQDLIKQSYRDQHEYAVLKDHWKNQLQTFQKAIDQEKEKIEELKRLRKQKSSTLQQQLFERYQFLNAKGERRSVLDIFEESSQMLPPAGAGECAAPKLLQYAYEHQLQPIALAEFWWGVSPNSEVRKHKLFYPSCKSKCEPILTHMLKGLSVETNPLLENPAKGRSFDILFEDEDIIVVNKPEEFLSVPGIHVKDSVYTRICTMRPEITGPVIIHRLDMSTSGILVLAKNKDAHKFIQDQFIRHTVEKRYTALLDGLVETEEGLIDFPLRVDLDDRPRQMVCYQYGKPAQTRFKVVERKQGQTKIHFFPLTGRTHQLRMHAAHHLGLNYPIVGDDLYGQRANRLHLHAGKITFIHPSSKEKVTFTVADPF</sequence>
<evidence type="ECO:0000313" key="3">
    <source>
        <dbReference type="EMBL" id="SFS47339.1"/>
    </source>
</evidence>
<dbReference type="RefSeq" id="WP_093363678.1">
    <property type="nucleotide sequence ID" value="NZ_FOZZ01000002.1"/>
</dbReference>
<evidence type="ECO:0000313" key="4">
    <source>
        <dbReference type="Proteomes" id="UP000198785"/>
    </source>
</evidence>
<feature type="domain" description="Pseudouridine synthase RsuA/RluA-like" evidence="2">
    <location>
        <begin position="365"/>
        <end position="513"/>
    </location>
</feature>
<feature type="coiled-coil region" evidence="1">
    <location>
        <begin position="209"/>
        <end position="243"/>
    </location>
</feature>
<proteinExistence type="predicted"/>
<dbReference type="InterPro" id="IPR020103">
    <property type="entry name" value="PsdUridine_synth_cat_dom_sf"/>
</dbReference>
<evidence type="ECO:0000256" key="1">
    <source>
        <dbReference type="SAM" id="Coils"/>
    </source>
</evidence>
<dbReference type="GO" id="GO:0009982">
    <property type="term" value="F:pseudouridine synthase activity"/>
    <property type="evidence" value="ECO:0007669"/>
    <property type="project" value="InterPro"/>
</dbReference>
<dbReference type="GO" id="GO:0000455">
    <property type="term" value="P:enzyme-directed rRNA pseudouridine synthesis"/>
    <property type="evidence" value="ECO:0007669"/>
    <property type="project" value="TreeGrafter"/>
</dbReference>
<reference evidence="3 4" key="1">
    <citation type="submission" date="2016-10" db="EMBL/GenBank/DDBJ databases">
        <authorList>
            <person name="de Groot N.N."/>
        </authorList>
    </citation>
    <scope>NUCLEOTIDE SEQUENCE [LARGE SCALE GENOMIC DNA]</scope>
    <source>
        <strain evidence="3 4">DSM 22789</strain>
    </source>
</reference>
<dbReference type="GO" id="GO:0140098">
    <property type="term" value="F:catalytic activity, acting on RNA"/>
    <property type="evidence" value="ECO:0007669"/>
    <property type="project" value="UniProtKB-ARBA"/>
</dbReference>
<dbReference type="InterPro" id="IPR006145">
    <property type="entry name" value="PsdUridine_synth_RsuA/RluA"/>
</dbReference>
<dbReference type="PROSITE" id="PS01129">
    <property type="entry name" value="PSI_RLU"/>
    <property type="match status" value="1"/>
</dbReference>
<dbReference type="PANTHER" id="PTHR21600">
    <property type="entry name" value="MITOCHONDRIAL RNA PSEUDOURIDINE SYNTHASE"/>
    <property type="match status" value="1"/>
</dbReference>
<keyword evidence="4" id="KW-1185">Reference proteome</keyword>
<dbReference type="InterPro" id="IPR050188">
    <property type="entry name" value="RluA_PseudoU_synthase"/>
</dbReference>
<dbReference type="STRING" id="683125.SAMN05660206_102115"/>
<dbReference type="EMBL" id="FOZZ01000002">
    <property type="protein sequence ID" value="SFS47339.1"/>
    <property type="molecule type" value="Genomic_DNA"/>
</dbReference>
<dbReference type="CDD" id="cd02869">
    <property type="entry name" value="PseudoU_synth_RluA_like"/>
    <property type="match status" value="1"/>
</dbReference>
<dbReference type="GO" id="GO:0003723">
    <property type="term" value="F:RNA binding"/>
    <property type="evidence" value="ECO:0007669"/>
    <property type="project" value="InterPro"/>
</dbReference>
<dbReference type="OrthoDB" id="9807829at2"/>